<dbReference type="Gene3D" id="1.20.1440.130">
    <property type="entry name" value="VKOR domain"/>
    <property type="match status" value="1"/>
</dbReference>
<dbReference type="SMART" id="SM00756">
    <property type="entry name" value="VKc"/>
    <property type="match status" value="1"/>
</dbReference>
<keyword evidence="9" id="KW-0676">Redox-active center</keyword>
<gene>
    <name evidence="12" type="ORF">Microterr_10680</name>
</gene>
<feature type="transmembrane region" description="Helical" evidence="10">
    <location>
        <begin position="74"/>
        <end position="95"/>
    </location>
</feature>
<evidence type="ECO:0000313" key="13">
    <source>
        <dbReference type="Proteomes" id="UP001317779"/>
    </source>
</evidence>
<evidence type="ECO:0000256" key="7">
    <source>
        <dbReference type="ARBA" id="ARBA00023136"/>
    </source>
</evidence>
<dbReference type="Pfam" id="PF07884">
    <property type="entry name" value="VKOR"/>
    <property type="match status" value="1"/>
</dbReference>
<evidence type="ECO:0000256" key="3">
    <source>
        <dbReference type="ARBA" id="ARBA00022692"/>
    </source>
</evidence>
<feature type="transmembrane region" description="Helical" evidence="10">
    <location>
        <begin position="134"/>
        <end position="158"/>
    </location>
</feature>
<evidence type="ECO:0000313" key="12">
    <source>
        <dbReference type="EMBL" id="BDV30408.1"/>
    </source>
</evidence>
<keyword evidence="13" id="KW-1185">Reference proteome</keyword>
<comment type="subcellular location">
    <subcellularLocation>
        <location evidence="1">Membrane</location>
        <topology evidence="1">Multi-pass membrane protein</topology>
    </subcellularLocation>
</comment>
<organism evidence="12 13">
    <name type="scientific">Microbacterium terricola</name>
    <dbReference type="NCBI Taxonomy" id="344163"/>
    <lineage>
        <taxon>Bacteria</taxon>
        <taxon>Bacillati</taxon>
        <taxon>Actinomycetota</taxon>
        <taxon>Actinomycetes</taxon>
        <taxon>Micrococcales</taxon>
        <taxon>Microbacteriaceae</taxon>
        <taxon>Microbacterium</taxon>
    </lineage>
</organism>
<dbReference type="EMBL" id="AP027141">
    <property type="protein sequence ID" value="BDV30408.1"/>
    <property type="molecule type" value="Genomic_DNA"/>
</dbReference>
<evidence type="ECO:0000256" key="4">
    <source>
        <dbReference type="ARBA" id="ARBA00022719"/>
    </source>
</evidence>
<evidence type="ECO:0000256" key="2">
    <source>
        <dbReference type="ARBA" id="ARBA00006214"/>
    </source>
</evidence>
<evidence type="ECO:0000256" key="9">
    <source>
        <dbReference type="ARBA" id="ARBA00023284"/>
    </source>
</evidence>
<feature type="transmembrane region" description="Helical" evidence="10">
    <location>
        <begin position="20"/>
        <end position="39"/>
    </location>
</feature>
<feature type="domain" description="Vitamin K epoxide reductase" evidence="11">
    <location>
        <begin position="17"/>
        <end position="159"/>
    </location>
</feature>
<reference evidence="12 13" key="1">
    <citation type="submission" date="2022-12" db="EMBL/GenBank/DDBJ databases">
        <title>Microbacterium terricola strain KV-448 chromosome, complete genome.</title>
        <authorList>
            <person name="Oshima T."/>
            <person name="Moriya T."/>
            <person name="Bessho Y."/>
        </authorList>
    </citation>
    <scope>NUCLEOTIDE SEQUENCE [LARGE SCALE GENOMIC DNA]</scope>
    <source>
        <strain evidence="12 13">KV-448</strain>
    </source>
</reference>
<proteinExistence type="inferred from homology"/>
<feature type="transmembrane region" description="Helical" evidence="10">
    <location>
        <begin position="51"/>
        <end position="68"/>
    </location>
</feature>
<evidence type="ECO:0000256" key="8">
    <source>
        <dbReference type="ARBA" id="ARBA00023157"/>
    </source>
</evidence>
<evidence type="ECO:0000256" key="1">
    <source>
        <dbReference type="ARBA" id="ARBA00004141"/>
    </source>
</evidence>
<keyword evidence="3 10" id="KW-0812">Transmembrane</keyword>
<dbReference type="InterPro" id="IPR012932">
    <property type="entry name" value="VKOR"/>
</dbReference>
<dbReference type="RefSeq" id="WP_263795731.1">
    <property type="nucleotide sequence ID" value="NZ_AP027141.1"/>
</dbReference>
<evidence type="ECO:0000259" key="11">
    <source>
        <dbReference type="SMART" id="SM00756"/>
    </source>
</evidence>
<evidence type="ECO:0000256" key="5">
    <source>
        <dbReference type="ARBA" id="ARBA00022989"/>
    </source>
</evidence>
<feature type="transmembrane region" description="Helical" evidence="10">
    <location>
        <begin position="179"/>
        <end position="199"/>
    </location>
</feature>
<dbReference type="Proteomes" id="UP001317779">
    <property type="component" value="Chromosome"/>
</dbReference>
<name>A0ABM8DXL0_9MICO</name>
<keyword evidence="6" id="KW-0560">Oxidoreductase</keyword>
<keyword evidence="4" id="KW-0874">Quinone</keyword>
<keyword evidence="7 10" id="KW-0472">Membrane</keyword>
<comment type="similarity">
    <text evidence="2">Belongs to the VKOR family.</text>
</comment>
<sequence>MSDAPAAASVPLLARPPRGLAVFWIIAALLGGVVSFLLYLEYVGQLTGSDALISCSISVIVTCGPNLLSPGGNLLGFSNSIIGIVLFCGPLYAAMSAFAAPGGLRRWYWRTFLSFVGAAFVFVHVLAWRSVFEYGSLCPWCMVVWLVTIPLFWFTLGWMLRDGVWGERARSFGRTLSSWALLITVLDYALIAIAAQVRLDVLGSLF</sequence>
<accession>A0ABM8DXL0</accession>
<dbReference type="InterPro" id="IPR038354">
    <property type="entry name" value="VKOR_sf"/>
</dbReference>
<dbReference type="InterPro" id="IPR041714">
    <property type="entry name" value="VKOR_Actinobacteria"/>
</dbReference>
<keyword evidence="8" id="KW-1015">Disulfide bond</keyword>
<protein>
    <submittedName>
        <fullName evidence="12">Membrane protein</fullName>
    </submittedName>
</protein>
<evidence type="ECO:0000256" key="6">
    <source>
        <dbReference type="ARBA" id="ARBA00023002"/>
    </source>
</evidence>
<keyword evidence="5 10" id="KW-1133">Transmembrane helix</keyword>
<evidence type="ECO:0000256" key="10">
    <source>
        <dbReference type="SAM" id="Phobius"/>
    </source>
</evidence>
<dbReference type="CDD" id="cd12922">
    <property type="entry name" value="VKOR_5"/>
    <property type="match status" value="1"/>
</dbReference>
<feature type="transmembrane region" description="Helical" evidence="10">
    <location>
        <begin position="107"/>
        <end position="128"/>
    </location>
</feature>